<dbReference type="EMBL" id="JBHULT010000006">
    <property type="protein sequence ID" value="MFD2517618.1"/>
    <property type="molecule type" value="Genomic_DNA"/>
</dbReference>
<protein>
    <submittedName>
        <fullName evidence="3">Nuclear transport factor 2 family protein</fullName>
    </submittedName>
</protein>
<organism evidence="3 4">
    <name type="scientific">Salinimicrobium flavum</name>
    <dbReference type="NCBI Taxonomy" id="1737065"/>
    <lineage>
        <taxon>Bacteria</taxon>
        <taxon>Pseudomonadati</taxon>
        <taxon>Bacteroidota</taxon>
        <taxon>Flavobacteriia</taxon>
        <taxon>Flavobacteriales</taxon>
        <taxon>Flavobacteriaceae</taxon>
        <taxon>Salinimicrobium</taxon>
    </lineage>
</organism>
<dbReference type="SUPFAM" id="SSF54427">
    <property type="entry name" value="NTF2-like"/>
    <property type="match status" value="1"/>
</dbReference>
<proteinExistence type="predicted"/>
<keyword evidence="4" id="KW-1185">Reference proteome</keyword>
<gene>
    <name evidence="3" type="ORF">ACFSTG_06910</name>
</gene>
<dbReference type="InterPro" id="IPR032710">
    <property type="entry name" value="NTF2-like_dom_sf"/>
</dbReference>
<feature type="signal peptide" evidence="1">
    <location>
        <begin position="1"/>
        <end position="19"/>
    </location>
</feature>
<dbReference type="RefSeq" id="WP_380750123.1">
    <property type="nucleotide sequence ID" value="NZ_JBHULT010000006.1"/>
</dbReference>
<feature type="domain" description="SnoaL-like" evidence="2">
    <location>
        <begin position="26"/>
        <end position="138"/>
    </location>
</feature>
<dbReference type="Pfam" id="PF13474">
    <property type="entry name" value="SnoaL_3"/>
    <property type="match status" value="1"/>
</dbReference>
<dbReference type="InterPro" id="IPR037401">
    <property type="entry name" value="SnoaL-like"/>
</dbReference>
<reference evidence="4" key="1">
    <citation type="journal article" date="2019" name="Int. J. Syst. Evol. Microbiol.">
        <title>The Global Catalogue of Microorganisms (GCM) 10K type strain sequencing project: providing services to taxonomists for standard genome sequencing and annotation.</title>
        <authorList>
            <consortium name="The Broad Institute Genomics Platform"/>
            <consortium name="The Broad Institute Genome Sequencing Center for Infectious Disease"/>
            <person name="Wu L."/>
            <person name="Ma J."/>
        </authorList>
    </citation>
    <scope>NUCLEOTIDE SEQUENCE [LARGE SCALE GENOMIC DNA]</scope>
    <source>
        <strain evidence="4">KCTC 42585</strain>
    </source>
</reference>
<accession>A0ABW5IVX6</accession>
<keyword evidence="1" id="KW-0732">Signal</keyword>
<dbReference type="Gene3D" id="3.10.450.50">
    <property type="match status" value="1"/>
</dbReference>
<dbReference type="Proteomes" id="UP001597468">
    <property type="component" value="Unassembled WGS sequence"/>
</dbReference>
<evidence type="ECO:0000313" key="3">
    <source>
        <dbReference type="EMBL" id="MFD2517618.1"/>
    </source>
</evidence>
<name>A0ABW5IVX6_9FLAO</name>
<feature type="chain" id="PRO_5047227255" evidence="1">
    <location>
        <begin position="20"/>
        <end position="166"/>
    </location>
</feature>
<evidence type="ECO:0000256" key="1">
    <source>
        <dbReference type="SAM" id="SignalP"/>
    </source>
</evidence>
<evidence type="ECO:0000313" key="4">
    <source>
        <dbReference type="Proteomes" id="UP001597468"/>
    </source>
</evidence>
<evidence type="ECO:0000259" key="2">
    <source>
        <dbReference type="Pfam" id="PF13474"/>
    </source>
</evidence>
<comment type="caution">
    <text evidence="3">The sequence shown here is derived from an EMBL/GenBank/DDBJ whole genome shotgun (WGS) entry which is preliminary data.</text>
</comment>
<sequence length="166" mass="19309">MQTLRILFIALFFGNIALAQTEQKEINSLLNDWHDAAARADYEDYFGMMAEESVFIGTDPTENWEKPAFMEWSKPYFEKGKAWSFSTLERNIFLSEDGEIGWFDELLDTQMGICRGSGVVTWENGSWKIRHYVLSIQIPNENVDEVTLLKKEFDEKFISGIRSQKE</sequence>